<dbReference type="Pfam" id="PF02152">
    <property type="entry name" value="FolB"/>
    <property type="match status" value="1"/>
</dbReference>
<evidence type="ECO:0000313" key="10">
    <source>
        <dbReference type="Proteomes" id="UP000260665"/>
    </source>
</evidence>
<dbReference type="AlphaFoldDB" id="A0A3E1RDV1"/>
<gene>
    <name evidence="9" type="ORF">DIC66_06195</name>
</gene>
<dbReference type="Gene3D" id="3.30.1130.10">
    <property type="match status" value="1"/>
</dbReference>
<evidence type="ECO:0000259" key="8">
    <source>
        <dbReference type="SMART" id="SM00905"/>
    </source>
</evidence>
<dbReference type="EMBL" id="QFZK01000003">
    <property type="protein sequence ID" value="RFO97463.1"/>
    <property type="molecule type" value="Genomic_DNA"/>
</dbReference>
<evidence type="ECO:0000256" key="3">
    <source>
        <dbReference type="ARBA" id="ARBA00005708"/>
    </source>
</evidence>
<dbReference type="PANTHER" id="PTHR42844">
    <property type="entry name" value="DIHYDRONEOPTERIN ALDOLASE 1-RELATED"/>
    <property type="match status" value="1"/>
</dbReference>
<organism evidence="9 10">
    <name type="scientific">Rhodoferax lacus</name>
    <dbReference type="NCBI Taxonomy" id="2184758"/>
    <lineage>
        <taxon>Bacteria</taxon>
        <taxon>Pseudomonadati</taxon>
        <taxon>Pseudomonadota</taxon>
        <taxon>Betaproteobacteria</taxon>
        <taxon>Burkholderiales</taxon>
        <taxon>Comamonadaceae</taxon>
        <taxon>Rhodoferax</taxon>
    </lineage>
</organism>
<accession>A0A3E1RDV1</accession>
<dbReference type="PANTHER" id="PTHR42844:SF1">
    <property type="entry name" value="DIHYDRONEOPTERIN ALDOLASE 1-RELATED"/>
    <property type="match status" value="1"/>
</dbReference>
<evidence type="ECO:0000256" key="4">
    <source>
        <dbReference type="ARBA" id="ARBA00013043"/>
    </source>
</evidence>
<feature type="domain" description="Dihydroneopterin aldolase/epimerase" evidence="8">
    <location>
        <begin position="20"/>
        <end position="131"/>
    </location>
</feature>
<dbReference type="GO" id="GO:0004150">
    <property type="term" value="F:dihydroneopterin aldolase activity"/>
    <property type="evidence" value="ECO:0007669"/>
    <property type="project" value="UniProtKB-EC"/>
</dbReference>
<comment type="similarity">
    <text evidence="3">Belongs to the DHNA family.</text>
</comment>
<keyword evidence="5" id="KW-0289">Folate biosynthesis</keyword>
<evidence type="ECO:0000256" key="1">
    <source>
        <dbReference type="ARBA" id="ARBA00001353"/>
    </source>
</evidence>
<dbReference type="EC" id="4.1.2.25" evidence="4"/>
<comment type="pathway">
    <text evidence="2">Cofactor biosynthesis; tetrahydrofolate biosynthesis; 2-amino-4-hydroxy-6-hydroxymethyl-7,8-dihydropteridine diphosphate from 7,8-dihydroneopterin triphosphate: step 3/4.</text>
</comment>
<evidence type="ECO:0000313" key="9">
    <source>
        <dbReference type="EMBL" id="RFO97463.1"/>
    </source>
</evidence>
<name>A0A3E1RDV1_9BURK</name>
<evidence type="ECO:0000256" key="7">
    <source>
        <dbReference type="ARBA" id="ARBA00032903"/>
    </source>
</evidence>
<comment type="caution">
    <text evidence="9">The sequence shown here is derived from an EMBL/GenBank/DDBJ whole genome shotgun (WGS) entry which is preliminary data.</text>
</comment>
<dbReference type="OrthoDB" id="8774845at2"/>
<sequence>MTLDPRTDPLSRLILSCRRIFLRDHAVSVQIGAHDFEKGQPQRVIFNVELFVPYAESTPQTDSLSEVVDYDFVREVIARRVASGHVDLQETLCDDLATRMLEHPQVWAVRLSSCKPDVYPDSAGVGVEVFRMKENT</sequence>
<keyword evidence="6" id="KW-0456">Lyase</keyword>
<evidence type="ECO:0000256" key="5">
    <source>
        <dbReference type="ARBA" id="ARBA00022909"/>
    </source>
</evidence>
<dbReference type="InterPro" id="IPR006157">
    <property type="entry name" value="FolB_dom"/>
</dbReference>
<dbReference type="GO" id="GO:0005737">
    <property type="term" value="C:cytoplasm"/>
    <property type="evidence" value="ECO:0007669"/>
    <property type="project" value="TreeGrafter"/>
</dbReference>
<dbReference type="InterPro" id="IPR043133">
    <property type="entry name" value="GTP-CH-I_C/QueF"/>
</dbReference>
<proteinExistence type="inferred from homology"/>
<dbReference type="RefSeq" id="WP_117175158.1">
    <property type="nucleotide sequence ID" value="NZ_QFZK01000003.1"/>
</dbReference>
<dbReference type="SUPFAM" id="SSF55620">
    <property type="entry name" value="Tetrahydrobiopterin biosynthesis enzymes-like"/>
    <property type="match status" value="1"/>
</dbReference>
<comment type="catalytic activity">
    <reaction evidence="1">
        <text>7,8-dihydroneopterin = 6-hydroxymethyl-7,8-dihydropterin + glycolaldehyde</text>
        <dbReference type="Rhea" id="RHEA:10540"/>
        <dbReference type="ChEBI" id="CHEBI:17001"/>
        <dbReference type="ChEBI" id="CHEBI:17071"/>
        <dbReference type="ChEBI" id="CHEBI:44841"/>
        <dbReference type="EC" id="4.1.2.25"/>
    </reaction>
</comment>
<reference evidence="9 10" key="1">
    <citation type="submission" date="2018-05" db="EMBL/GenBank/DDBJ databases">
        <title>Rhodoferax soyangensis sp.nov., isolated from an oligotrophic freshwater lake.</title>
        <authorList>
            <person name="Park M."/>
        </authorList>
    </citation>
    <scope>NUCLEOTIDE SEQUENCE [LARGE SCALE GENOMIC DNA]</scope>
    <source>
        <strain evidence="9 10">IMCC26218</strain>
    </source>
</reference>
<dbReference type="GO" id="GO:0046656">
    <property type="term" value="P:folic acid biosynthetic process"/>
    <property type="evidence" value="ECO:0007669"/>
    <property type="project" value="UniProtKB-KW"/>
</dbReference>
<evidence type="ECO:0000256" key="2">
    <source>
        <dbReference type="ARBA" id="ARBA00005013"/>
    </source>
</evidence>
<protein>
    <recommendedName>
        <fullName evidence="4">dihydroneopterin aldolase</fullName>
        <ecNumber evidence="4">4.1.2.25</ecNumber>
    </recommendedName>
    <alternativeName>
        <fullName evidence="7">7,8-dihydroneopterin aldolase</fullName>
    </alternativeName>
</protein>
<dbReference type="InterPro" id="IPR006156">
    <property type="entry name" value="Dihydroneopterin_aldolase"/>
</dbReference>
<dbReference type="SMART" id="SM00905">
    <property type="entry name" value="FolB"/>
    <property type="match status" value="1"/>
</dbReference>
<dbReference type="Proteomes" id="UP000260665">
    <property type="component" value="Unassembled WGS sequence"/>
</dbReference>
<evidence type="ECO:0000256" key="6">
    <source>
        <dbReference type="ARBA" id="ARBA00023239"/>
    </source>
</evidence>
<keyword evidence="10" id="KW-1185">Reference proteome</keyword>